<evidence type="ECO:0000256" key="1">
    <source>
        <dbReference type="SAM" id="Phobius"/>
    </source>
</evidence>
<reference evidence="3" key="1">
    <citation type="journal article" date="2021" name="Science">
        <title>Hunting the eagle killer: A cyanobacterial neurotoxin causes vacuolar myelinopathy.</title>
        <authorList>
            <person name="Breinlinger S."/>
            <person name="Phillips T.J."/>
            <person name="Haram B.N."/>
            <person name="Mares J."/>
            <person name="Martinez Yerena J.A."/>
            <person name="Hrouzek P."/>
            <person name="Sobotka R."/>
            <person name="Henderson W.M."/>
            <person name="Schmieder P."/>
            <person name="Williams S.M."/>
            <person name="Lauderdale J.D."/>
            <person name="Wilde H.D."/>
            <person name="Gerrin W."/>
            <person name="Kust A."/>
            <person name="Washington J.W."/>
            <person name="Wagner C."/>
            <person name="Geier B."/>
            <person name="Liebeke M."/>
            <person name="Enke H."/>
            <person name="Niedermeyer T.H.J."/>
            <person name="Wilde S.B."/>
        </authorList>
    </citation>
    <scope>NUCLEOTIDE SEQUENCE [LARGE SCALE GENOMIC DNA]</scope>
    <source>
        <strain evidence="3">Thurmond2011</strain>
    </source>
</reference>
<evidence type="ECO:0000313" key="3">
    <source>
        <dbReference type="Proteomes" id="UP000667802"/>
    </source>
</evidence>
<feature type="transmembrane region" description="Helical" evidence="1">
    <location>
        <begin position="12"/>
        <end position="32"/>
    </location>
</feature>
<dbReference type="AlphaFoldDB" id="A0AAP5IGS5"/>
<feature type="transmembrane region" description="Helical" evidence="1">
    <location>
        <begin position="84"/>
        <end position="101"/>
    </location>
</feature>
<sequence length="253" mass="28947">MSRSRVLVTRQIRQSACIVGAALCIGGLFLAIPDTYKSWKFAKESTKNLFGQPQEQISIYRIEEQMPSQGTVFKIVQGQSQRKITGLVLLFFGGNLAWYFGQTLADEFEIIEKRCFKIRQSEFLIEDTTLRSGTEVHQTMIEMDMLNQLAYYQKGFRPDDVTYLPPDVEETEDSKGGENEKFPETVNGFFMWLLEKGITQATVRDISRKWFNDGHLSADKVRAFVDGLVAEKLAEWIGEEKNEFKLITAPRSS</sequence>
<keyword evidence="1" id="KW-0472">Membrane</keyword>
<keyword evidence="1" id="KW-0812">Transmembrane</keyword>
<organism evidence="2 3">
    <name type="scientific">Aetokthonos hydrillicola Thurmond2011</name>
    <dbReference type="NCBI Taxonomy" id="2712845"/>
    <lineage>
        <taxon>Bacteria</taxon>
        <taxon>Bacillati</taxon>
        <taxon>Cyanobacteriota</taxon>
        <taxon>Cyanophyceae</taxon>
        <taxon>Nostocales</taxon>
        <taxon>Hapalosiphonaceae</taxon>
        <taxon>Aetokthonos</taxon>
    </lineage>
</organism>
<dbReference type="EMBL" id="JAALHA020000021">
    <property type="protein sequence ID" value="MDR9899010.1"/>
    <property type="molecule type" value="Genomic_DNA"/>
</dbReference>
<keyword evidence="3" id="KW-1185">Reference proteome</keyword>
<dbReference type="RefSeq" id="WP_208344518.1">
    <property type="nucleotide sequence ID" value="NZ_CAWQFN010000510.1"/>
</dbReference>
<name>A0AAP5IGS5_9CYAN</name>
<proteinExistence type="predicted"/>
<accession>A0AAP5IGS5</accession>
<gene>
    <name evidence="2" type="ORF">G7B40_031290</name>
</gene>
<evidence type="ECO:0000313" key="2">
    <source>
        <dbReference type="EMBL" id="MDR9899010.1"/>
    </source>
</evidence>
<protein>
    <submittedName>
        <fullName evidence="2">Uncharacterized protein</fullName>
    </submittedName>
</protein>
<comment type="caution">
    <text evidence="2">The sequence shown here is derived from an EMBL/GenBank/DDBJ whole genome shotgun (WGS) entry which is preliminary data.</text>
</comment>
<keyword evidence="1" id="KW-1133">Transmembrane helix</keyword>
<dbReference type="Proteomes" id="UP000667802">
    <property type="component" value="Unassembled WGS sequence"/>
</dbReference>